<keyword evidence="8 9" id="KW-0119">Carbohydrate metabolism</keyword>
<feature type="binding site" evidence="9">
    <location>
        <position position="77"/>
    </location>
    <ligand>
        <name>Zn(2+)</name>
        <dbReference type="ChEBI" id="CHEBI:29105"/>
    </ligand>
</feature>
<feature type="binding site" evidence="9">
    <location>
        <position position="137"/>
    </location>
    <ligand>
        <name>substrate</name>
    </ligand>
</feature>
<organism evidence="11 14">
    <name type="scientific">Helicobacter muridarum</name>
    <dbReference type="NCBI Taxonomy" id="216"/>
    <lineage>
        <taxon>Bacteria</taxon>
        <taxon>Pseudomonadati</taxon>
        <taxon>Campylobacterota</taxon>
        <taxon>Epsilonproteobacteria</taxon>
        <taxon>Campylobacterales</taxon>
        <taxon>Helicobacteraceae</taxon>
        <taxon>Helicobacter</taxon>
    </lineage>
</organism>
<feature type="binding site" evidence="9">
    <location>
        <begin position="64"/>
        <end position="66"/>
    </location>
    <ligand>
        <name>substrate</name>
    </ligand>
</feature>
<dbReference type="UniPathway" id="UPA00041">
    <property type="reaction ID" value="UER00436"/>
</dbReference>
<dbReference type="InterPro" id="IPR046348">
    <property type="entry name" value="SIS_dom_sf"/>
</dbReference>
<dbReference type="GO" id="GO:0008270">
    <property type="term" value="F:zinc ion binding"/>
    <property type="evidence" value="ECO:0007669"/>
    <property type="project" value="UniProtKB-UniRule"/>
</dbReference>
<dbReference type="EMBL" id="UGJE01000002">
    <property type="protein sequence ID" value="STQ86072.1"/>
    <property type="molecule type" value="Genomic_DNA"/>
</dbReference>
<feature type="binding site" evidence="9">
    <location>
        <position position="77"/>
    </location>
    <ligand>
        <name>substrate</name>
    </ligand>
</feature>
<dbReference type="GO" id="GO:0005737">
    <property type="term" value="C:cytoplasm"/>
    <property type="evidence" value="ECO:0007669"/>
    <property type="project" value="UniProtKB-SubCell"/>
</dbReference>
<dbReference type="Gene3D" id="3.40.50.10490">
    <property type="entry name" value="Glucose-6-phosphate isomerase like protein, domain 1"/>
    <property type="match status" value="1"/>
</dbReference>
<feature type="binding site" evidence="9">
    <location>
        <position position="184"/>
    </location>
    <ligand>
        <name>substrate</name>
    </ligand>
</feature>
<dbReference type="GO" id="GO:0097367">
    <property type="term" value="F:carbohydrate derivative binding"/>
    <property type="evidence" value="ECO:0007669"/>
    <property type="project" value="InterPro"/>
</dbReference>
<keyword evidence="6 9" id="KW-0862">Zinc</keyword>
<dbReference type="InterPro" id="IPR035461">
    <property type="entry name" value="GmhA/DiaA"/>
</dbReference>
<dbReference type="STRING" id="216.LS73_01035"/>
<comment type="similarity">
    <text evidence="3 9">Belongs to the SIS family. GmhA subfamily.</text>
</comment>
<keyword evidence="14" id="KW-1185">Reference proteome</keyword>
<dbReference type="Pfam" id="PF13580">
    <property type="entry name" value="SIS_2"/>
    <property type="match status" value="1"/>
</dbReference>
<comment type="function">
    <text evidence="9">Catalyzes the isomerization of sedoheptulose 7-phosphate in D-glycero-D-manno-heptose 7-phosphate.</text>
</comment>
<dbReference type="AlphaFoldDB" id="A0A377PUJ1"/>
<evidence type="ECO:0000256" key="8">
    <source>
        <dbReference type="ARBA" id="ARBA00023277"/>
    </source>
</evidence>
<evidence type="ECO:0000256" key="7">
    <source>
        <dbReference type="ARBA" id="ARBA00023235"/>
    </source>
</evidence>
<comment type="subcellular location">
    <subcellularLocation>
        <location evidence="2 9">Cytoplasm</location>
    </subcellularLocation>
</comment>
<name>A0A377PUJ1_9HELI</name>
<feature type="binding site" evidence="9">
    <location>
        <position position="184"/>
    </location>
    <ligand>
        <name>Zn(2+)</name>
        <dbReference type="ChEBI" id="CHEBI:29105"/>
    </ligand>
</feature>
<protein>
    <recommendedName>
        <fullName evidence="9">Phosphoheptose isomerase</fullName>
        <ecNumber evidence="9">5.3.1.28</ecNumber>
    </recommendedName>
    <alternativeName>
        <fullName evidence="9">Sedoheptulose 7-phosphate isomerase</fullName>
    </alternativeName>
</protein>
<keyword evidence="4 9" id="KW-0963">Cytoplasm</keyword>
<feature type="binding site" evidence="9">
    <location>
        <position position="73"/>
    </location>
    <ligand>
        <name>Zn(2+)</name>
        <dbReference type="ChEBI" id="CHEBI:29105"/>
    </ligand>
</feature>
<evidence type="ECO:0000256" key="4">
    <source>
        <dbReference type="ARBA" id="ARBA00022490"/>
    </source>
</evidence>
<dbReference type="PANTHER" id="PTHR30390">
    <property type="entry name" value="SEDOHEPTULOSE 7-PHOSPHATE ISOMERASE / DNAA INITIATOR-ASSOCIATING FACTOR FOR REPLICATION INITIATION"/>
    <property type="match status" value="1"/>
</dbReference>
<dbReference type="InterPro" id="IPR050099">
    <property type="entry name" value="SIS_GmhA/DiaA_subfam"/>
</dbReference>
<dbReference type="HAMAP" id="MF_00067">
    <property type="entry name" value="GmhA"/>
    <property type="match status" value="1"/>
</dbReference>
<feature type="binding site" evidence="9">
    <location>
        <position position="192"/>
    </location>
    <ligand>
        <name>Zn(2+)</name>
        <dbReference type="ChEBI" id="CHEBI:29105"/>
    </ligand>
</feature>
<evidence type="ECO:0000256" key="2">
    <source>
        <dbReference type="ARBA" id="ARBA00004496"/>
    </source>
</evidence>
<dbReference type="InterPro" id="IPR004515">
    <property type="entry name" value="Phosphoheptose_Isoase"/>
</dbReference>
<gene>
    <name evidence="9 11" type="primary">gmhA</name>
    <name evidence="12" type="ORF">LS73_005990</name>
    <name evidence="11" type="ORF">NCTC12714_00863</name>
</gene>
<dbReference type="EMBL" id="JRPD02000011">
    <property type="protein sequence ID" value="TLE00079.1"/>
    <property type="molecule type" value="Genomic_DNA"/>
</dbReference>
<comment type="cofactor">
    <cofactor evidence="9">
        <name>Zn(2+)</name>
        <dbReference type="ChEBI" id="CHEBI:29105"/>
    </cofactor>
    <text evidence="9">Binds 1 zinc ion per subunit.</text>
</comment>
<dbReference type="GO" id="GO:2001061">
    <property type="term" value="P:D-glycero-D-manno-heptose 7-phosphate biosynthetic process"/>
    <property type="evidence" value="ECO:0007669"/>
    <property type="project" value="UniProtKB-UniPathway"/>
</dbReference>
<dbReference type="CDD" id="cd05006">
    <property type="entry name" value="SIS_GmhA"/>
    <property type="match status" value="1"/>
</dbReference>
<evidence type="ECO:0000256" key="6">
    <source>
        <dbReference type="ARBA" id="ARBA00022833"/>
    </source>
</evidence>
<evidence type="ECO:0000313" key="13">
    <source>
        <dbReference type="Proteomes" id="UP000029922"/>
    </source>
</evidence>
<dbReference type="GO" id="GO:0005975">
    <property type="term" value="P:carbohydrate metabolic process"/>
    <property type="evidence" value="ECO:0007669"/>
    <property type="project" value="UniProtKB-UniRule"/>
</dbReference>
<dbReference type="Proteomes" id="UP000029922">
    <property type="component" value="Unassembled WGS sequence"/>
</dbReference>
<dbReference type="NCBIfam" id="TIGR00441">
    <property type="entry name" value="gmhA"/>
    <property type="match status" value="1"/>
</dbReference>
<dbReference type="Proteomes" id="UP000255139">
    <property type="component" value="Unassembled WGS sequence"/>
</dbReference>
<evidence type="ECO:0000313" key="11">
    <source>
        <dbReference type="EMBL" id="STQ86072.1"/>
    </source>
</evidence>
<dbReference type="SUPFAM" id="SSF53697">
    <property type="entry name" value="SIS domain"/>
    <property type="match status" value="1"/>
</dbReference>
<dbReference type="OrthoDB" id="9810929at2"/>
<reference evidence="12 13" key="1">
    <citation type="journal article" date="2014" name="Genome Announc.">
        <title>Draft genome sequences of eight enterohepatic helicobacter species isolated from both laboratory and wild rodents.</title>
        <authorList>
            <person name="Sheh A."/>
            <person name="Shen Z."/>
            <person name="Fox J.G."/>
        </authorList>
    </citation>
    <scope>NUCLEOTIDE SEQUENCE [LARGE SCALE GENOMIC DNA]</scope>
    <source>
        <strain evidence="12 13">ST1</strain>
    </source>
</reference>
<reference evidence="11 14" key="2">
    <citation type="submission" date="2018-06" db="EMBL/GenBank/DDBJ databases">
        <authorList>
            <consortium name="Pathogen Informatics"/>
            <person name="Doyle S."/>
        </authorList>
    </citation>
    <scope>NUCLEOTIDE SEQUENCE [LARGE SCALE GENOMIC DNA]</scope>
    <source>
        <strain evidence="11 14">NCTC12714</strain>
    </source>
</reference>
<feature type="binding site" evidence="9">
    <location>
        <begin position="132"/>
        <end position="134"/>
    </location>
    <ligand>
        <name>substrate</name>
    </ligand>
</feature>
<feature type="binding site" evidence="9">
    <location>
        <begin position="106"/>
        <end position="107"/>
    </location>
    <ligand>
        <name>substrate</name>
    </ligand>
</feature>
<sequence>MGKNQAIASTIEETINIQLIQEEIKEHIEVGKKALEVLAPSLQESALAITNALIRGNKILICGNGGSAADSQHFAAELTGRYKRERAGLSAIALSTDTSAITAIGNDYGYDFVFSRQVEALAKEGDILVGISTSGNSKNITNALEVANKLSCITIALSGKDGGVIKSLCDHNIIAPSNDTPRIQEIHILCIHILCELIEKSITTLEQNSK</sequence>
<proteinExistence type="inferred from homology"/>
<dbReference type="RefSeq" id="WP_081955484.1">
    <property type="nucleotide sequence ID" value="NZ_FZML01000012.1"/>
</dbReference>
<evidence type="ECO:0000256" key="3">
    <source>
        <dbReference type="ARBA" id="ARBA00009894"/>
    </source>
</evidence>
<dbReference type="PANTHER" id="PTHR30390:SF6">
    <property type="entry name" value="DNAA INITIATOR-ASSOCIATING PROTEIN DIAA"/>
    <property type="match status" value="1"/>
</dbReference>
<evidence type="ECO:0000259" key="10">
    <source>
        <dbReference type="PROSITE" id="PS51464"/>
    </source>
</evidence>
<evidence type="ECO:0000313" key="12">
    <source>
        <dbReference type="EMBL" id="TLE00079.1"/>
    </source>
</evidence>
<evidence type="ECO:0000256" key="5">
    <source>
        <dbReference type="ARBA" id="ARBA00022723"/>
    </source>
</evidence>
<evidence type="ECO:0000313" key="14">
    <source>
        <dbReference type="Proteomes" id="UP000255139"/>
    </source>
</evidence>
<feature type="domain" description="SIS" evidence="10">
    <location>
        <begin position="49"/>
        <end position="208"/>
    </location>
</feature>
<dbReference type="InterPro" id="IPR001347">
    <property type="entry name" value="SIS_dom"/>
</dbReference>
<accession>A0A377PUJ1</accession>
<evidence type="ECO:0000256" key="9">
    <source>
        <dbReference type="HAMAP-Rule" id="MF_00067"/>
    </source>
</evidence>
<comment type="pathway">
    <text evidence="9">Carbohydrate biosynthesis; D-glycero-D-manno-heptose 7-phosphate biosynthesis; D-glycero-alpha-D-manno-heptose 7-phosphate and D-glycero-beta-D-manno-heptose 7-phosphate from sedoheptulose 7-phosphate: step 1/1.</text>
</comment>
<keyword evidence="5 9" id="KW-0479">Metal-binding</keyword>
<dbReference type="EC" id="5.3.1.28" evidence="9"/>
<evidence type="ECO:0000256" key="1">
    <source>
        <dbReference type="ARBA" id="ARBA00000348"/>
    </source>
</evidence>
<keyword evidence="7 9" id="KW-0413">Isomerase</keyword>
<comment type="catalytic activity">
    <reaction evidence="1 9">
        <text>2 D-sedoheptulose 7-phosphate = D-glycero-alpha-D-manno-heptose 7-phosphate + D-glycero-beta-D-manno-heptose 7-phosphate</text>
        <dbReference type="Rhea" id="RHEA:27489"/>
        <dbReference type="ChEBI" id="CHEBI:57483"/>
        <dbReference type="ChEBI" id="CHEBI:60203"/>
        <dbReference type="ChEBI" id="CHEBI:60204"/>
        <dbReference type="EC" id="5.3.1.28"/>
    </reaction>
</comment>
<comment type="miscellaneous">
    <text evidence="9">The reaction produces a racemic mixture of D-glycero-alpha-D-manno-heptose 7-phosphate and D-glycero-beta-D-manno-heptose 7-phosphate.</text>
</comment>
<dbReference type="GO" id="GO:0008968">
    <property type="term" value="F:D-sedoheptulose 7-phosphate isomerase activity"/>
    <property type="evidence" value="ECO:0007669"/>
    <property type="project" value="UniProtKB-UniRule"/>
</dbReference>
<dbReference type="PROSITE" id="PS51464">
    <property type="entry name" value="SIS"/>
    <property type="match status" value="1"/>
</dbReference>